<dbReference type="CDD" id="cd00520">
    <property type="entry name" value="RRF"/>
    <property type="match status" value="1"/>
</dbReference>
<dbReference type="SUPFAM" id="SSF55194">
    <property type="entry name" value="Ribosome recycling factor, RRF"/>
    <property type="match status" value="1"/>
</dbReference>
<organism evidence="7">
    <name type="scientific">uncultured bacterium fosmid pJB28H11</name>
    <dbReference type="NCBI Taxonomy" id="1478062"/>
    <lineage>
        <taxon>Bacteria</taxon>
        <taxon>environmental samples</taxon>
    </lineage>
</organism>
<comment type="similarity">
    <text evidence="2 5">Belongs to the RRF family.</text>
</comment>
<dbReference type="FunFam" id="3.30.1360.40:FF:000001">
    <property type="entry name" value="Ribosome-recycling factor"/>
    <property type="match status" value="1"/>
</dbReference>
<dbReference type="FunFam" id="1.10.132.20:FF:000001">
    <property type="entry name" value="Ribosome-recycling factor"/>
    <property type="match status" value="1"/>
</dbReference>
<dbReference type="PANTHER" id="PTHR20982:SF3">
    <property type="entry name" value="MITOCHONDRIAL RIBOSOME RECYCLING FACTOR PSEUDO 1"/>
    <property type="match status" value="1"/>
</dbReference>
<dbReference type="Gene3D" id="3.30.1360.40">
    <property type="match status" value="1"/>
</dbReference>
<keyword evidence="3 5" id="KW-0963">Cytoplasm</keyword>
<proteinExistence type="inferred from homology"/>
<gene>
    <name evidence="5" type="primary">frr</name>
</gene>
<evidence type="ECO:0000256" key="5">
    <source>
        <dbReference type="HAMAP-Rule" id="MF_00040"/>
    </source>
</evidence>
<dbReference type="InterPro" id="IPR023584">
    <property type="entry name" value="Ribosome_recyc_fac_dom"/>
</dbReference>
<dbReference type="HAMAP" id="MF_00040">
    <property type="entry name" value="RRF"/>
    <property type="match status" value="1"/>
</dbReference>
<feature type="domain" description="Ribosome recycling factor" evidence="6">
    <location>
        <begin position="24"/>
        <end position="187"/>
    </location>
</feature>
<dbReference type="EMBL" id="KF540234">
    <property type="protein sequence ID" value="AIF26496.1"/>
    <property type="molecule type" value="Genomic_DNA"/>
</dbReference>
<evidence type="ECO:0000256" key="4">
    <source>
        <dbReference type="ARBA" id="ARBA00022917"/>
    </source>
</evidence>
<reference evidence="7" key="1">
    <citation type="submission" date="2013-08" db="EMBL/GenBank/DDBJ databases">
        <title>Comparison of modified E. coli strains.</title>
        <authorList>
            <person name="Juergensen J."/>
            <person name="Bonge A."/>
            <person name="Streit W.R."/>
        </authorList>
    </citation>
    <scope>NUCLEOTIDE SEQUENCE</scope>
</reference>
<dbReference type="GO" id="GO:0005737">
    <property type="term" value="C:cytoplasm"/>
    <property type="evidence" value="ECO:0007669"/>
    <property type="project" value="UniProtKB-SubCell"/>
</dbReference>
<dbReference type="Pfam" id="PF01765">
    <property type="entry name" value="RRF"/>
    <property type="match status" value="1"/>
</dbReference>
<evidence type="ECO:0000313" key="7">
    <source>
        <dbReference type="EMBL" id="AIF26496.1"/>
    </source>
</evidence>
<sequence>MLSDRAKEIISGTESKMKDAIKFLEDDLKTYRVGKANPAVFNPIVVDYYGTPTPLAQISSISAPDAKTLVIQPWEKTLISKIEKAIMDANIGLTPQNNGEIIRCIVPALTEERRKELIKKAKTAGENSKIVVRNARRDGVDALKKAQKNEGLSEDTQKEAEAEIQKITDKNVKSIDDIVAAKEKEIMTV</sequence>
<protein>
    <recommendedName>
        <fullName evidence="5">Ribosome-recycling factor</fullName>
        <shortName evidence="5">RRF</shortName>
    </recommendedName>
    <alternativeName>
        <fullName evidence="5">Ribosome-releasing factor</fullName>
    </alternativeName>
</protein>
<comment type="function">
    <text evidence="5">Responsible for the release of ribosomes from messenger RNA at the termination of protein biosynthesis. May increase the efficiency of translation by recycling ribosomes from one round of translation to another.</text>
</comment>
<evidence type="ECO:0000256" key="2">
    <source>
        <dbReference type="ARBA" id="ARBA00005912"/>
    </source>
</evidence>
<dbReference type="InterPro" id="IPR036191">
    <property type="entry name" value="RRF_sf"/>
</dbReference>
<dbReference type="GO" id="GO:0043023">
    <property type="term" value="F:ribosomal large subunit binding"/>
    <property type="evidence" value="ECO:0007669"/>
    <property type="project" value="TreeGrafter"/>
</dbReference>
<dbReference type="NCBIfam" id="TIGR00496">
    <property type="entry name" value="frr"/>
    <property type="match status" value="1"/>
</dbReference>
<dbReference type="AlphaFoldDB" id="A0A0H3U7Q8"/>
<dbReference type="GO" id="GO:0006415">
    <property type="term" value="P:translational termination"/>
    <property type="evidence" value="ECO:0007669"/>
    <property type="project" value="UniProtKB-UniRule"/>
</dbReference>
<comment type="subcellular location">
    <subcellularLocation>
        <location evidence="1 5">Cytoplasm</location>
    </subcellularLocation>
</comment>
<dbReference type="Gene3D" id="1.10.132.20">
    <property type="entry name" value="Ribosome-recycling factor"/>
    <property type="match status" value="1"/>
</dbReference>
<evidence type="ECO:0000256" key="1">
    <source>
        <dbReference type="ARBA" id="ARBA00004496"/>
    </source>
</evidence>
<keyword evidence="4 5" id="KW-0648">Protein biosynthesis</keyword>
<accession>A0A0H3U7Q8</accession>
<name>A0A0H3U7Q8_9BACT</name>
<dbReference type="InterPro" id="IPR002661">
    <property type="entry name" value="Ribosome_recyc_fac"/>
</dbReference>
<evidence type="ECO:0000259" key="6">
    <source>
        <dbReference type="Pfam" id="PF01765"/>
    </source>
</evidence>
<dbReference type="PANTHER" id="PTHR20982">
    <property type="entry name" value="RIBOSOME RECYCLING FACTOR"/>
    <property type="match status" value="1"/>
</dbReference>
<evidence type="ECO:0000256" key="3">
    <source>
        <dbReference type="ARBA" id="ARBA00022490"/>
    </source>
</evidence>